<dbReference type="PANTHER" id="PTHR22726:SF1">
    <property type="entry name" value="METALLOENDOPEPTIDASE OMA1, MITOCHONDRIAL"/>
    <property type="match status" value="1"/>
</dbReference>
<feature type="signal peptide" evidence="7">
    <location>
        <begin position="1"/>
        <end position="16"/>
    </location>
</feature>
<evidence type="ECO:0000256" key="3">
    <source>
        <dbReference type="ARBA" id="ARBA00022801"/>
    </source>
</evidence>
<evidence type="ECO:0000256" key="6">
    <source>
        <dbReference type="RuleBase" id="RU003983"/>
    </source>
</evidence>
<dbReference type="PROSITE" id="PS51257">
    <property type="entry name" value="PROKAR_LIPOPROTEIN"/>
    <property type="match status" value="1"/>
</dbReference>
<dbReference type="InterPro" id="IPR001915">
    <property type="entry name" value="Peptidase_M48"/>
</dbReference>
<sequence>MSLRSATAIVSACVLAGCAATSPQSGRQQVVVPTSVSEVYSEVDLQMKLATASPPTEEQSEDQCLQLEYQRQIRKLMERIVVTARRLYPDLEERGVKFRFEVAPSAEAGVLSNAGGMIVVLQGTHDIHLPDSVLAYVIAREMGHVIGRHHDENSAATVMFSVLTQVLFPAAALVKGLSLVLPTTAAGTAVTASAVSYLGATAFRTTYRSDQLREAEEIALTLLAESGWDVFDIAGEAEAVIVKVGGVTWLEELGQSLARLDQAACGPRRRTFKVQPAPAG</sequence>
<keyword evidence="4 6" id="KW-0862">Zinc</keyword>
<gene>
    <name evidence="9" type="ORF">DFR35_1993</name>
</gene>
<dbReference type="GO" id="GO:0051603">
    <property type="term" value="P:proteolysis involved in protein catabolic process"/>
    <property type="evidence" value="ECO:0007669"/>
    <property type="project" value="TreeGrafter"/>
</dbReference>
<evidence type="ECO:0000259" key="8">
    <source>
        <dbReference type="Pfam" id="PF01435"/>
    </source>
</evidence>
<keyword evidence="7" id="KW-0732">Signal</keyword>
<feature type="chain" id="PRO_5019741696" description="Peptidase M48 domain-containing protein" evidence="7">
    <location>
        <begin position="17"/>
        <end position="280"/>
    </location>
</feature>
<dbReference type="GO" id="GO:0016020">
    <property type="term" value="C:membrane"/>
    <property type="evidence" value="ECO:0007669"/>
    <property type="project" value="TreeGrafter"/>
</dbReference>
<dbReference type="Proteomes" id="UP000268908">
    <property type="component" value="Unassembled WGS sequence"/>
</dbReference>
<keyword evidence="1 6" id="KW-0645">Protease</keyword>
<evidence type="ECO:0000256" key="4">
    <source>
        <dbReference type="ARBA" id="ARBA00022833"/>
    </source>
</evidence>
<keyword evidence="2" id="KW-0479">Metal-binding</keyword>
<accession>A0A497XEE5</accession>
<comment type="similarity">
    <text evidence="6">Belongs to the peptidase M48 family.</text>
</comment>
<dbReference type="PANTHER" id="PTHR22726">
    <property type="entry name" value="METALLOENDOPEPTIDASE OMA1"/>
    <property type="match status" value="1"/>
</dbReference>
<reference evidence="9 10" key="1">
    <citation type="submission" date="2018-10" db="EMBL/GenBank/DDBJ databases">
        <title>Genomic Encyclopedia of Type Strains, Phase IV (KMG-IV): sequencing the most valuable type-strain genomes for metagenomic binning, comparative biology and taxonomic classification.</title>
        <authorList>
            <person name="Goeker M."/>
        </authorList>
    </citation>
    <scope>NUCLEOTIDE SEQUENCE [LARGE SCALE GENOMIC DNA]</scope>
    <source>
        <strain evidence="9 10">DSM 26916</strain>
    </source>
</reference>
<comment type="cofactor">
    <cofactor evidence="6">
        <name>Zn(2+)</name>
        <dbReference type="ChEBI" id="CHEBI:29105"/>
    </cofactor>
    <text evidence="6">Binds 1 zinc ion per subunit.</text>
</comment>
<evidence type="ECO:0000313" key="10">
    <source>
        <dbReference type="Proteomes" id="UP000268908"/>
    </source>
</evidence>
<evidence type="ECO:0000256" key="7">
    <source>
        <dbReference type="SAM" id="SignalP"/>
    </source>
</evidence>
<dbReference type="EMBL" id="RCCI01000005">
    <property type="protein sequence ID" value="RLJ65333.1"/>
    <property type="molecule type" value="Genomic_DNA"/>
</dbReference>
<evidence type="ECO:0000256" key="1">
    <source>
        <dbReference type="ARBA" id="ARBA00022670"/>
    </source>
</evidence>
<dbReference type="OrthoDB" id="8557672at2"/>
<name>A0A497XEE5_9PROT</name>
<keyword evidence="5 6" id="KW-0482">Metalloprotease</keyword>
<dbReference type="Pfam" id="PF01435">
    <property type="entry name" value="Peptidase_M48"/>
    <property type="match status" value="1"/>
</dbReference>
<dbReference type="GO" id="GO:0046872">
    <property type="term" value="F:metal ion binding"/>
    <property type="evidence" value="ECO:0007669"/>
    <property type="project" value="UniProtKB-KW"/>
</dbReference>
<evidence type="ECO:0000256" key="2">
    <source>
        <dbReference type="ARBA" id="ARBA00022723"/>
    </source>
</evidence>
<dbReference type="InterPro" id="IPR051156">
    <property type="entry name" value="Mito/Outer_Membr_Metalloprot"/>
</dbReference>
<keyword evidence="10" id="KW-1185">Reference proteome</keyword>
<feature type="domain" description="Peptidase M48" evidence="8">
    <location>
        <begin position="109"/>
        <end position="229"/>
    </location>
</feature>
<keyword evidence="3 6" id="KW-0378">Hydrolase</keyword>
<evidence type="ECO:0000256" key="5">
    <source>
        <dbReference type="ARBA" id="ARBA00023049"/>
    </source>
</evidence>
<comment type="caution">
    <text evidence="9">The sequence shown here is derived from an EMBL/GenBank/DDBJ whole genome shotgun (WGS) entry which is preliminary data.</text>
</comment>
<evidence type="ECO:0000313" key="9">
    <source>
        <dbReference type="EMBL" id="RLJ65333.1"/>
    </source>
</evidence>
<organism evidence="9 10">
    <name type="scientific">Sulfurisoma sediminicola</name>
    <dbReference type="NCBI Taxonomy" id="1381557"/>
    <lineage>
        <taxon>Bacteria</taxon>
        <taxon>Pseudomonadati</taxon>
        <taxon>Pseudomonadota</taxon>
        <taxon>Betaproteobacteria</taxon>
        <taxon>Nitrosomonadales</taxon>
        <taxon>Sterolibacteriaceae</taxon>
        <taxon>Sulfurisoma</taxon>
    </lineage>
</organism>
<dbReference type="RefSeq" id="WP_121242101.1">
    <property type="nucleotide sequence ID" value="NZ_BHVV01000008.1"/>
</dbReference>
<proteinExistence type="inferred from homology"/>
<dbReference type="AlphaFoldDB" id="A0A497XEE5"/>
<dbReference type="GO" id="GO:0004222">
    <property type="term" value="F:metalloendopeptidase activity"/>
    <property type="evidence" value="ECO:0007669"/>
    <property type="project" value="InterPro"/>
</dbReference>
<protein>
    <recommendedName>
        <fullName evidence="8">Peptidase M48 domain-containing protein</fullName>
    </recommendedName>
</protein>